<evidence type="ECO:0000259" key="1">
    <source>
        <dbReference type="PROSITE" id="PS50011"/>
    </source>
</evidence>
<dbReference type="PANTHER" id="PTHR24361">
    <property type="entry name" value="MITOGEN-ACTIVATED KINASE KINASE KINASE"/>
    <property type="match status" value="1"/>
</dbReference>
<dbReference type="InterPro" id="IPR053235">
    <property type="entry name" value="Ser_Thr_kinase"/>
</dbReference>
<dbReference type="GO" id="GO:0004674">
    <property type="term" value="F:protein serine/threonine kinase activity"/>
    <property type="evidence" value="ECO:0007669"/>
    <property type="project" value="TreeGrafter"/>
</dbReference>
<dbReference type="SMART" id="SM00220">
    <property type="entry name" value="S_TKc"/>
    <property type="match status" value="1"/>
</dbReference>
<keyword evidence="2" id="KW-0808">Transferase</keyword>
<dbReference type="InterPro" id="IPR008271">
    <property type="entry name" value="Ser/Thr_kinase_AS"/>
</dbReference>
<dbReference type="Proteomes" id="UP000293045">
    <property type="component" value="Unassembled WGS sequence"/>
</dbReference>
<dbReference type="GO" id="GO:0005524">
    <property type="term" value="F:ATP binding"/>
    <property type="evidence" value="ECO:0007669"/>
    <property type="project" value="InterPro"/>
</dbReference>
<evidence type="ECO:0000313" key="3">
    <source>
        <dbReference type="Proteomes" id="UP000293045"/>
    </source>
</evidence>
<comment type="caution">
    <text evidence="2">The sequence shown here is derived from an EMBL/GenBank/DDBJ whole genome shotgun (WGS) entry which is preliminary data.</text>
</comment>
<sequence length="409" mass="48157">MKISNFCLFKYLYFPHFLHATLTNIPTTDVQEINDESNFTLISHEIISNYSYINIEYLASGGYGHIFKATNVFSGETVVIKVPKSEKNQISLHTEKDFLDNCDHPNIIKYNRELKINNKSCLVLPFYEDTLASACLNESLGDSDIRFILKQILDALKHLHSKGIIHNDIKMDNILLKDKKFVKIIDFGLSCRTNKPLKIFKNDGLDTLYYTYEYLSPELRRNMLYNEKSDMWSFGFTVKQLVEKKGWNPKYLKNIGFFDYNNFISCFLNDKAEHRISASTALMSSFFDFLYEFIYCFCPIEDYYFIKDDFIYIKKDDQLIITYYKSKIILHCSCSIEAKNFCFEKILQAKIKDNAFFYSNYSHNFQFGNHCNFMITFGSVNFLLCELDVFELENLRICFNFLTIGRIIY</sequence>
<keyword evidence="2" id="KW-0418">Kinase</keyword>
<dbReference type="PANTHER" id="PTHR24361:SF678">
    <property type="entry name" value="SPORULATION-SPECIFIC PROTEIN 1"/>
    <property type="match status" value="1"/>
</dbReference>
<name>A0A4Q9KW99_9MICR</name>
<gene>
    <name evidence="2" type="ORF">CWI39_2356p0010</name>
</gene>
<organism evidence="2 3">
    <name type="scientific">Hamiltosporidium magnivora</name>
    <dbReference type="NCBI Taxonomy" id="148818"/>
    <lineage>
        <taxon>Eukaryota</taxon>
        <taxon>Fungi</taxon>
        <taxon>Fungi incertae sedis</taxon>
        <taxon>Microsporidia</taxon>
        <taxon>Dubosqiidae</taxon>
        <taxon>Hamiltosporidium</taxon>
    </lineage>
</organism>
<dbReference type="PROSITE" id="PS50011">
    <property type="entry name" value="PROTEIN_KINASE_DOM"/>
    <property type="match status" value="1"/>
</dbReference>
<accession>A0A4Q9KW99</accession>
<evidence type="ECO:0000313" key="2">
    <source>
        <dbReference type="EMBL" id="TBT98610.1"/>
    </source>
</evidence>
<protein>
    <submittedName>
        <fullName evidence="2">Protein kinase</fullName>
    </submittedName>
</protein>
<dbReference type="GO" id="GO:0005737">
    <property type="term" value="C:cytoplasm"/>
    <property type="evidence" value="ECO:0007669"/>
    <property type="project" value="TreeGrafter"/>
</dbReference>
<dbReference type="VEuPathDB" id="MicrosporidiaDB:CWI36_0757p0010"/>
<dbReference type="CDD" id="cd00180">
    <property type="entry name" value="PKc"/>
    <property type="match status" value="1"/>
</dbReference>
<dbReference type="PROSITE" id="PS00108">
    <property type="entry name" value="PROTEIN_KINASE_ST"/>
    <property type="match status" value="1"/>
</dbReference>
<proteinExistence type="predicted"/>
<feature type="domain" description="Protein kinase" evidence="1">
    <location>
        <begin position="52"/>
        <end position="287"/>
    </location>
</feature>
<dbReference type="Gene3D" id="1.10.510.10">
    <property type="entry name" value="Transferase(Phosphotransferase) domain 1"/>
    <property type="match status" value="1"/>
</dbReference>
<dbReference type="VEuPathDB" id="MicrosporidiaDB:CWI39_2356p0010"/>
<dbReference type="SUPFAM" id="SSF56112">
    <property type="entry name" value="Protein kinase-like (PK-like)"/>
    <property type="match status" value="1"/>
</dbReference>
<reference evidence="2 3" key="1">
    <citation type="submission" date="2017-12" db="EMBL/GenBank/DDBJ databases">
        <authorList>
            <person name="Pombert J.-F."/>
            <person name="Haag K.L."/>
            <person name="Ebert D."/>
        </authorList>
    </citation>
    <scope>NUCLEOTIDE SEQUENCE [LARGE SCALE GENOMIC DNA]</scope>
    <source>
        <strain evidence="2">IL-BN-2</strain>
    </source>
</reference>
<dbReference type="InterPro" id="IPR011009">
    <property type="entry name" value="Kinase-like_dom_sf"/>
</dbReference>
<dbReference type="EMBL" id="PIXR01002356">
    <property type="protein sequence ID" value="TBT98610.1"/>
    <property type="molecule type" value="Genomic_DNA"/>
</dbReference>
<dbReference type="AlphaFoldDB" id="A0A4Q9KW99"/>
<dbReference type="InterPro" id="IPR000719">
    <property type="entry name" value="Prot_kinase_dom"/>
</dbReference>
<dbReference type="Pfam" id="PF00069">
    <property type="entry name" value="Pkinase"/>
    <property type="match status" value="1"/>
</dbReference>